<organism evidence="2 3">
    <name type="scientific">Sinanodonta woodiana</name>
    <name type="common">Chinese pond mussel</name>
    <name type="synonym">Anodonta woodiana</name>
    <dbReference type="NCBI Taxonomy" id="1069815"/>
    <lineage>
        <taxon>Eukaryota</taxon>
        <taxon>Metazoa</taxon>
        <taxon>Spiralia</taxon>
        <taxon>Lophotrochozoa</taxon>
        <taxon>Mollusca</taxon>
        <taxon>Bivalvia</taxon>
        <taxon>Autobranchia</taxon>
        <taxon>Heteroconchia</taxon>
        <taxon>Palaeoheterodonta</taxon>
        <taxon>Unionida</taxon>
        <taxon>Unionoidea</taxon>
        <taxon>Unionidae</taxon>
        <taxon>Unioninae</taxon>
        <taxon>Sinanodonta</taxon>
    </lineage>
</organism>
<evidence type="ECO:0000313" key="3">
    <source>
        <dbReference type="Proteomes" id="UP001634394"/>
    </source>
</evidence>
<protein>
    <submittedName>
        <fullName evidence="2">Uncharacterized protein</fullName>
    </submittedName>
</protein>
<feature type="transmembrane region" description="Helical" evidence="1">
    <location>
        <begin position="109"/>
        <end position="132"/>
    </location>
</feature>
<proteinExistence type="predicted"/>
<sequence length="176" mass="19761">MRIKSHVWVIECCLLFLSLLKYDPVIHCMSTLKMIHLQRVPPALTFALLFILPGVDQYFDQNTGNCDKCAPLCAIINCSIICPNYQIPPVSSMQQPAGSVSSSSFINEYLPIILPVIACAVIISALVGFIFYQHHQTSRWCQMNREIPVTTHAVQATVVDSDRIPMNTNTDEFFNV</sequence>
<name>A0ABD3VB49_SINWO</name>
<dbReference type="EMBL" id="JBJQND010000012">
    <property type="protein sequence ID" value="KAL3858809.1"/>
    <property type="molecule type" value="Genomic_DNA"/>
</dbReference>
<feature type="transmembrane region" description="Helical" evidence="1">
    <location>
        <begin position="6"/>
        <end position="22"/>
    </location>
</feature>
<keyword evidence="3" id="KW-1185">Reference proteome</keyword>
<comment type="caution">
    <text evidence="2">The sequence shown here is derived from an EMBL/GenBank/DDBJ whole genome shotgun (WGS) entry which is preliminary data.</text>
</comment>
<evidence type="ECO:0000256" key="1">
    <source>
        <dbReference type="SAM" id="Phobius"/>
    </source>
</evidence>
<dbReference type="AlphaFoldDB" id="A0ABD3VB49"/>
<accession>A0ABD3VB49</accession>
<keyword evidence="1" id="KW-1133">Transmembrane helix</keyword>
<gene>
    <name evidence="2" type="ORF">ACJMK2_009062</name>
</gene>
<evidence type="ECO:0000313" key="2">
    <source>
        <dbReference type="EMBL" id="KAL3858809.1"/>
    </source>
</evidence>
<reference evidence="2 3" key="1">
    <citation type="submission" date="2024-11" db="EMBL/GenBank/DDBJ databases">
        <title>Chromosome-level genome assembly of the freshwater bivalve Anodonta woodiana.</title>
        <authorList>
            <person name="Chen X."/>
        </authorList>
    </citation>
    <scope>NUCLEOTIDE SEQUENCE [LARGE SCALE GENOMIC DNA]</scope>
    <source>
        <strain evidence="2">MN2024</strain>
        <tissue evidence="2">Gills</tissue>
    </source>
</reference>
<keyword evidence="1" id="KW-0472">Membrane</keyword>
<dbReference type="Proteomes" id="UP001634394">
    <property type="component" value="Unassembled WGS sequence"/>
</dbReference>
<keyword evidence="1" id="KW-0812">Transmembrane</keyword>